<feature type="non-terminal residue" evidence="17">
    <location>
        <position position="1"/>
    </location>
</feature>
<dbReference type="OrthoDB" id="440755at2759"/>
<dbReference type="InterPro" id="IPR004139">
    <property type="entry name" value="Glyco_trans_13"/>
</dbReference>
<reference evidence="17" key="1">
    <citation type="submission" date="2021-02" db="EMBL/GenBank/DDBJ databases">
        <authorList>
            <person name="Dougan E. K."/>
            <person name="Rhodes N."/>
            <person name="Thang M."/>
            <person name="Chan C."/>
        </authorList>
    </citation>
    <scope>NUCLEOTIDE SEQUENCE</scope>
</reference>
<evidence type="ECO:0000256" key="14">
    <source>
        <dbReference type="ARBA" id="ARBA00038949"/>
    </source>
</evidence>
<gene>
    <name evidence="17" type="primary">Mgat1</name>
    <name evidence="17" type="ORF">SNEC2469_LOCUS14590</name>
</gene>
<dbReference type="AlphaFoldDB" id="A0A812T889"/>
<comment type="pathway">
    <text evidence="3">Protein modification; protein glycosylation.</text>
</comment>
<evidence type="ECO:0000256" key="1">
    <source>
        <dbReference type="ARBA" id="ARBA00001936"/>
    </source>
</evidence>
<evidence type="ECO:0000256" key="7">
    <source>
        <dbReference type="ARBA" id="ARBA00022692"/>
    </source>
</evidence>
<evidence type="ECO:0000256" key="8">
    <source>
        <dbReference type="ARBA" id="ARBA00022723"/>
    </source>
</evidence>
<dbReference type="Proteomes" id="UP000601435">
    <property type="component" value="Unassembled WGS sequence"/>
</dbReference>
<accession>A0A812T889</accession>
<comment type="similarity">
    <text evidence="4">Belongs to the glycosyltransferase 13 family.</text>
</comment>
<dbReference type="GO" id="GO:0003827">
    <property type="term" value="F:alpha-1,3-mannosylglycoprotein 2-beta-N-acetylglucosaminyltransferase activity"/>
    <property type="evidence" value="ECO:0007669"/>
    <property type="project" value="UniProtKB-EC"/>
</dbReference>
<dbReference type="Gene3D" id="3.90.550.10">
    <property type="entry name" value="Spore Coat Polysaccharide Biosynthesis Protein SpsA, Chain A"/>
    <property type="match status" value="1"/>
</dbReference>
<dbReference type="PANTHER" id="PTHR10468">
    <property type="entry name" value="PROTEIN O-LINKED-MANNOSE BETA-1,2-N-ACETYLGLUCOSAMINYLTRANSFERASE 1/ALPHA-1,3-MANNOSYL-GLYCOPROTEIN 2-BETA-N-ACETYLGLUCOSAMINYLTRANSFERASE"/>
    <property type="match status" value="1"/>
</dbReference>
<proteinExistence type="inferred from homology"/>
<organism evidence="17 18">
    <name type="scientific">Symbiodinium necroappetens</name>
    <dbReference type="NCBI Taxonomy" id="1628268"/>
    <lineage>
        <taxon>Eukaryota</taxon>
        <taxon>Sar</taxon>
        <taxon>Alveolata</taxon>
        <taxon>Dinophyceae</taxon>
        <taxon>Suessiales</taxon>
        <taxon>Symbiodiniaceae</taxon>
        <taxon>Symbiodinium</taxon>
    </lineage>
</organism>
<comment type="cofactor">
    <cofactor evidence="1">
        <name>Mn(2+)</name>
        <dbReference type="ChEBI" id="CHEBI:29035"/>
    </cofactor>
</comment>
<keyword evidence="12" id="KW-0472">Membrane</keyword>
<evidence type="ECO:0000313" key="17">
    <source>
        <dbReference type="EMBL" id="CAE7510781.1"/>
    </source>
</evidence>
<comment type="subcellular location">
    <subcellularLocation>
        <location evidence="2">Golgi apparatus membrane</location>
        <topology evidence="2">Single-pass type II membrane protein</topology>
    </subcellularLocation>
</comment>
<keyword evidence="7" id="KW-0812">Transmembrane</keyword>
<evidence type="ECO:0000256" key="6">
    <source>
        <dbReference type="ARBA" id="ARBA00022679"/>
    </source>
</evidence>
<evidence type="ECO:0000256" key="13">
    <source>
        <dbReference type="ARBA" id="ARBA00023211"/>
    </source>
</evidence>
<keyword evidence="9" id="KW-0735">Signal-anchor</keyword>
<evidence type="ECO:0000313" key="18">
    <source>
        <dbReference type="Proteomes" id="UP000601435"/>
    </source>
</evidence>
<keyword evidence="18" id="KW-1185">Reference proteome</keyword>
<evidence type="ECO:0000256" key="4">
    <source>
        <dbReference type="ARBA" id="ARBA00006492"/>
    </source>
</evidence>
<evidence type="ECO:0000256" key="16">
    <source>
        <dbReference type="ARBA" id="ARBA00049421"/>
    </source>
</evidence>
<dbReference type="PANTHER" id="PTHR10468:SF0">
    <property type="entry name" value="ALPHA-1,3-MANNOSYL-GLYCOPROTEIN 2-BETA-N-ACETYLGLUCOSAMINYLTRANSFERASE"/>
    <property type="match status" value="1"/>
</dbReference>
<evidence type="ECO:0000256" key="15">
    <source>
        <dbReference type="ARBA" id="ARBA00041712"/>
    </source>
</evidence>
<protein>
    <recommendedName>
        <fullName evidence="14">alpha-1,3-mannosyl-glycoprotein 2-beta-N-acetylglucosaminyltransferase</fullName>
        <ecNumber evidence="14">2.4.1.101</ecNumber>
    </recommendedName>
    <alternativeName>
        <fullName evidence="15">N-glycosyl-oligosaccharide-glycoprotein N-acetylglucosaminyltransferase I</fullName>
    </alternativeName>
</protein>
<dbReference type="SUPFAM" id="SSF53448">
    <property type="entry name" value="Nucleotide-diphospho-sugar transferases"/>
    <property type="match status" value="1"/>
</dbReference>
<dbReference type="InterPro" id="IPR052261">
    <property type="entry name" value="Glycosyltransferase_13"/>
</dbReference>
<evidence type="ECO:0000256" key="5">
    <source>
        <dbReference type="ARBA" id="ARBA00022676"/>
    </source>
</evidence>
<evidence type="ECO:0000256" key="2">
    <source>
        <dbReference type="ARBA" id="ARBA00004323"/>
    </source>
</evidence>
<dbReference type="InterPro" id="IPR029044">
    <property type="entry name" value="Nucleotide-diphossugar_trans"/>
</dbReference>
<evidence type="ECO:0000256" key="9">
    <source>
        <dbReference type="ARBA" id="ARBA00022968"/>
    </source>
</evidence>
<keyword evidence="8" id="KW-0479">Metal-binding</keyword>
<dbReference type="GO" id="GO:0046872">
    <property type="term" value="F:metal ion binding"/>
    <property type="evidence" value="ECO:0007669"/>
    <property type="project" value="UniProtKB-KW"/>
</dbReference>
<dbReference type="FunFam" id="3.90.550.10:FF:000252">
    <property type="entry name" value="Protein O-linked-mannose beta-1,2-N-acetylglucosaminyltransferase 1"/>
    <property type="match status" value="1"/>
</dbReference>
<dbReference type="GO" id="GO:0000139">
    <property type="term" value="C:Golgi membrane"/>
    <property type="evidence" value="ECO:0007669"/>
    <property type="project" value="UniProtKB-SubCell"/>
</dbReference>
<dbReference type="UniPathway" id="UPA00378"/>
<keyword evidence="10" id="KW-1133">Transmembrane helix</keyword>
<keyword evidence="6" id="KW-0808">Transferase</keyword>
<evidence type="ECO:0000256" key="3">
    <source>
        <dbReference type="ARBA" id="ARBA00004922"/>
    </source>
</evidence>
<keyword evidence="5" id="KW-0328">Glycosyltransferase</keyword>
<name>A0A812T889_9DINO</name>
<comment type="catalytic activity">
    <reaction evidence="16">
        <text>N(4)-(alpha-D-Man-(1-&gt;3)-[alpha-D-Man-(1-&gt;3)-[alpha-D-Man-(1-&gt;6)]-alpha-D-Man-(1-&gt;6)]-beta-D-Man-(1-&gt;4)-beta-D-GlcNAc-(1-&gt;4)-beta-D-GlcNAc)-L-asparaginyl-[protein] (N-glucan mannose isomer 5A1,2) + UDP-N-acetyl-alpha-D-glucosamine = N(4)-{beta-D-GlcNAc-(1-&gt;2)-alpha-D-Man-(1-&gt;3)-[alpha-D-Man-(1-&gt;3)-[alpha-D-Man-(1-&gt;6)]-alpha-D-Man-(1-&gt;6)]-beta-D-Man-(1-&gt;4)-beta-D-GlcNAc-(1-&gt;4)-beta-D-GlcNAc}-L-asparaginyl-[protein] + UDP + H(+)</text>
        <dbReference type="Rhea" id="RHEA:11456"/>
        <dbReference type="Rhea" id="RHEA-COMP:14367"/>
        <dbReference type="Rhea" id="RHEA-COMP:14368"/>
        <dbReference type="ChEBI" id="CHEBI:15378"/>
        <dbReference type="ChEBI" id="CHEBI:57705"/>
        <dbReference type="ChEBI" id="CHEBI:58223"/>
        <dbReference type="ChEBI" id="CHEBI:59087"/>
        <dbReference type="ChEBI" id="CHEBI:60625"/>
        <dbReference type="EC" id="2.4.1.101"/>
    </reaction>
</comment>
<evidence type="ECO:0000256" key="11">
    <source>
        <dbReference type="ARBA" id="ARBA00023034"/>
    </source>
</evidence>
<evidence type="ECO:0000256" key="10">
    <source>
        <dbReference type="ARBA" id="ARBA00022989"/>
    </source>
</evidence>
<keyword evidence="13" id="KW-0464">Manganese</keyword>
<keyword evidence="11" id="KW-0333">Golgi apparatus</keyword>
<comment type="caution">
    <text evidence="17">The sequence shown here is derived from an EMBL/GenBank/DDBJ whole genome shotgun (WGS) entry which is preliminary data.</text>
</comment>
<sequence length="228" mass="25859">DGDDAEVLKTLEEFLRSGRLFKRLQFQPKTFLPTGYERLSHHYGWALGQVFDTFGYQQAIVLEEDLEISPDFFSFFDATRPLLVADPDLFCVSAWSDNGKPDVASNVTAVYRSDFFPGLGWMLLRSFWEEVKDRWPAKYWDDFLRRADVRKGRHCLRPEVSRSHTFGETLCTPVCAASRHLAGNVLNEAVVDWKSVALSHVATSAAFDAYLTEQAGDRAHLAVTDGWG</sequence>
<evidence type="ECO:0000256" key="12">
    <source>
        <dbReference type="ARBA" id="ARBA00023136"/>
    </source>
</evidence>
<dbReference type="EMBL" id="CAJNJA010023439">
    <property type="protein sequence ID" value="CAE7510781.1"/>
    <property type="molecule type" value="Genomic_DNA"/>
</dbReference>
<dbReference type="Pfam" id="PF03071">
    <property type="entry name" value="GNT-I"/>
    <property type="match status" value="1"/>
</dbReference>
<dbReference type="EC" id="2.4.1.101" evidence="14"/>